<name>A0A6A6E466_9PEZI</name>
<evidence type="ECO:0000256" key="1">
    <source>
        <dbReference type="SAM" id="MobiDB-lite"/>
    </source>
</evidence>
<dbReference type="AlphaFoldDB" id="A0A6A6E466"/>
<organism evidence="2 3">
    <name type="scientific">Zopfia rhizophila CBS 207.26</name>
    <dbReference type="NCBI Taxonomy" id="1314779"/>
    <lineage>
        <taxon>Eukaryota</taxon>
        <taxon>Fungi</taxon>
        <taxon>Dikarya</taxon>
        <taxon>Ascomycota</taxon>
        <taxon>Pezizomycotina</taxon>
        <taxon>Dothideomycetes</taxon>
        <taxon>Dothideomycetes incertae sedis</taxon>
        <taxon>Zopfiaceae</taxon>
        <taxon>Zopfia</taxon>
    </lineage>
</organism>
<protein>
    <submittedName>
        <fullName evidence="2">Uncharacterized protein</fullName>
    </submittedName>
</protein>
<sequence length="193" mass="21752">MRTIGNEERAGGEARASRCGARGSANFGTWKNWRTFRNGIGEQAMEPAYVIDKCNLTKERLTRLQYALPESHTVDVDELNAKLRQISPRRSPSPSDTASTPITTIGGVEYTWEELTEMTRIGAYEKYQDLKNMGGRPSREINPDPGPCPPWKSVVDKRHSINFKFRTNERNARNSIVRFCLFSAQSVVSIGVQ</sequence>
<dbReference type="Proteomes" id="UP000800200">
    <property type="component" value="Unassembled WGS sequence"/>
</dbReference>
<keyword evidence="3" id="KW-1185">Reference proteome</keyword>
<proteinExistence type="predicted"/>
<feature type="compositionally biased region" description="Basic and acidic residues" evidence="1">
    <location>
        <begin position="1"/>
        <end position="16"/>
    </location>
</feature>
<reference evidence="2" key="1">
    <citation type="journal article" date="2020" name="Stud. Mycol.">
        <title>101 Dothideomycetes genomes: a test case for predicting lifestyles and emergence of pathogens.</title>
        <authorList>
            <person name="Haridas S."/>
            <person name="Albert R."/>
            <person name="Binder M."/>
            <person name="Bloem J."/>
            <person name="Labutti K."/>
            <person name="Salamov A."/>
            <person name="Andreopoulos B."/>
            <person name="Baker S."/>
            <person name="Barry K."/>
            <person name="Bills G."/>
            <person name="Bluhm B."/>
            <person name="Cannon C."/>
            <person name="Castanera R."/>
            <person name="Culley D."/>
            <person name="Daum C."/>
            <person name="Ezra D."/>
            <person name="Gonzalez J."/>
            <person name="Henrissat B."/>
            <person name="Kuo A."/>
            <person name="Liang C."/>
            <person name="Lipzen A."/>
            <person name="Lutzoni F."/>
            <person name="Magnuson J."/>
            <person name="Mondo S."/>
            <person name="Nolan M."/>
            <person name="Ohm R."/>
            <person name="Pangilinan J."/>
            <person name="Park H.-J."/>
            <person name="Ramirez L."/>
            <person name="Alfaro M."/>
            <person name="Sun H."/>
            <person name="Tritt A."/>
            <person name="Yoshinaga Y."/>
            <person name="Zwiers L.-H."/>
            <person name="Turgeon B."/>
            <person name="Goodwin S."/>
            <person name="Spatafora J."/>
            <person name="Crous P."/>
            <person name="Grigoriev I."/>
        </authorList>
    </citation>
    <scope>NUCLEOTIDE SEQUENCE</scope>
    <source>
        <strain evidence="2">CBS 207.26</strain>
    </source>
</reference>
<dbReference type="EMBL" id="ML994632">
    <property type="protein sequence ID" value="KAF2185953.1"/>
    <property type="molecule type" value="Genomic_DNA"/>
</dbReference>
<evidence type="ECO:0000313" key="2">
    <source>
        <dbReference type="EMBL" id="KAF2185953.1"/>
    </source>
</evidence>
<gene>
    <name evidence="2" type="ORF">K469DRAFT_687755</name>
</gene>
<feature type="region of interest" description="Disordered" evidence="1">
    <location>
        <begin position="1"/>
        <end position="21"/>
    </location>
</feature>
<dbReference type="OrthoDB" id="3793429at2759"/>
<accession>A0A6A6E466</accession>
<evidence type="ECO:0000313" key="3">
    <source>
        <dbReference type="Proteomes" id="UP000800200"/>
    </source>
</evidence>